<evidence type="ECO:0000313" key="2">
    <source>
        <dbReference type="EMBL" id="MFD0915492.1"/>
    </source>
</evidence>
<dbReference type="InterPro" id="IPR008136">
    <property type="entry name" value="CinA_C"/>
</dbReference>
<gene>
    <name evidence="2" type="ORF">ACFQ14_03630</name>
</gene>
<dbReference type="Proteomes" id="UP001597101">
    <property type="component" value="Unassembled WGS sequence"/>
</dbReference>
<feature type="domain" description="CinA C-terminal" evidence="1">
    <location>
        <begin position="6"/>
        <end position="161"/>
    </location>
</feature>
<organism evidence="2 3">
    <name type="scientific">Pseudahrensia aquimaris</name>
    <dbReference type="NCBI Taxonomy" id="744461"/>
    <lineage>
        <taxon>Bacteria</taxon>
        <taxon>Pseudomonadati</taxon>
        <taxon>Pseudomonadota</taxon>
        <taxon>Alphaproteobacteria</taxon>
        <taxon>Hyphomicrobiales</taxon>
        <taxon>Ahrensiaceae</taxon>
        <taxon>Pseudahrensia</taxon>
    </lineage>
</organism>
<comment type="caution">
    <text evidence="2">The sequence shown here is derived from an EMBL/GenBank/DDBJ whole genome shotgun (WGS) entry which is preliminary data.</text>
</comment>
<protein>
    <submittedName>
        <fullName evidence="2">CinA family protein</fullName>
    </submittedName>
</protein>
<reference evidence="3" key="1">
    <citation type="journal article" date="2019" name="Int. J. Syst. Evol. Microbiol.">
        <title>The Global Catalogue of Microorganisms (GCM) 10K type strain sequencing project: providing services to taxonomists for standard genome sequencing and annotation.</title>
        <authorList>
            <consortium name="The Broad Institute Genomics Platform"/>
            <consortium name="The Broad Institute Genome Sequencing Center for Infectious Disease"/>
            <person name="Wu L."/>
            <person name="Ma J."/>
        </authorList>
    </citation>
    <scope>NUCLEOTIDE SEQUENCE [LARGE SCALE GENOMIC DNA]</scope>
    <source>
        <strain evidence="3">CCUG 60023</strain>
    </source>
</reference>
<accession>A0ABW3FGK6</accession>
<dbReference type="SUPFAM" id="SSF142433">
    <property type="entry name" value="CinA-like"/>
    <property type="match status" value="1"/>
</dbReference>
<dbReference type="InterPro" id="IPR036653">
    <property type="entry name" value="CinA-like_C"/>
</dbReference>
<dbReference type="RefSeq" id="WP_377211353.1">
    <property type="nucleotide sequence ID" value="NZ_JBHTJV010000003.1"/>
</dbReference>
<name>A0ABW3FGK6_9HYPH</name>
<dbReference type="NCBIfam" id="TIGR00199">
    <property type="entry name" value="PncC_domain"/>
    <property type="match status" value="1"/>
</dbReference>
<dbReference type="Gene3D" id="3.90.950.20">
    <property type="entry name" value="CinA-like"/>
    <property type="match status" value="1"/>
</dbReference>
<proteinExistence type="predicted"/>
<evidence type="ECO:0000259" key="1">
    <source>
        <dbReference type="Pfam" id="PF02464"/>
    </source>
</evidence>
<dbReference type="Pfam" id="PF02464">
    <property type="entry name" value="CinA"/>
    <property type="match status" value="1"/>
</dbReference>
<sequence>MIHPQAQQLIEAAIAQSVIISTAESCTGGMIAAALTDVAGSSAAFDRGFVTYSNEAKAEMLGVPLEHTQGPPGAVSALVAQEMVAGALARSAANLAVAVTGIAGPGGGSEEKPVGLVYVAVQREGSSANVRECRFAESHGATTREAIRQATVDTALEMMLAAL</sequence>
<evidence type="ECO:0000313" key="3">
    <source>
        <dbReference type="Proteomes" id="UP001597101"/>
    </source>
</evidence>
<dbReference type="EMBL" id="JBHTJV010000003">
    <property type="protein sequence ID" value="MFD0915492.1"/>
    <property type="molecule type" value="Genomic_DNA"/>
</dbReference>
<keyword evidence="3" id="KW-1185">Reference proteome</keyword>